<sequence length="464" mass="51055">MAPVYMLDFSVFKPPEEYKLNHDAGIVNASKWSMYVEENAQFQLKVVEKSGLNRDGTYLPPAIHPTFAKEPKYDMKTAMVEAEMVMGGVVADLLEKTGVKPEQVDILITNCSIFCPTPSLASMLINKFKFRRDVQSYNLGGMGCSIGVVAIGLVRDMLQAHPNSIALFVPAEITTYCFYPGKIKDYLVANAIFRMGGAAVLMTNKPSLVKRCKYQLTHAVRVHTGQDDAAYRCISWGPDPDGVNGVFLGKDVPLQAGIMLEAVIKAVTPRIMTWGQYMEAAWFMYNKKVLGNPAYKRYVPDYTKCADHFALHAGGYAVLKGIQKGMNLPIEAVLPSFASLRDMGNTSSSTTWYSIAYLETQKMVTRGQTIMQVGAGGGMKGGVNIWKALRDTHSSHPAWLHCAGRPYSDEDLPRRVNEKENALQKAQMRQAEADAVTDGSKSAIQRAIEIQANAESQELGVAAL</sequence>
<dbReference type="PANTHER" id="PTHR31561">
    <property type="entry name" value="3-KETOACYL-COA SYNTHASE"/>
    <property type="match status" value="1"/>
</dbReference>
<dbReference type="EMBL" id="CP126212">
    <property type="protein sequence ID" value="WIA14810.1"/>
    <property type="molecule type" value="Genomic_DNA"/>
</dbReference>
<dbReference type="EC" id="2.3.1.-" evidence="3"/>
<keyword evidence="3" id="KW-0012">Acyltransferase</keyword>
<comment type="pathway">
    <text evidence="3">Lipid metabolism; fatty acid biosynthesis.</text>
</comment>
<accession>A0ABY8U0S1</accession>
<evidence type="ECO:0000259" key="5">
    <source>
        <dbReference type="Pfam" id="PF08541"/>
    </source>
</evidence>
<organism evidence="6 7">
    <name type="scientific">Tetradesmus obliquus</name>
    <name type="common">Green alga</name>
    <name type="synonym">Acutodesmus obliquus</name>
    <dbReference type="NCBI Taxonomy" id="3088"/>
    <lineage>
        <taxon>Eukaryota</taxon>
        <taxon>Viridiplantae</taxon>
        <taxon>Chlorophyta</taxon>
        <taxon>core chlorophytes</taxon>
        <taxon>Chlorophyceae</taxon>
        <taxon>CS clade</taxon>
        <taxon>Sphaeropleales</taxon>
        <taxon>Scenedesmaceae</taxon>
        <taxon>Tetradesmus</taxon>
    </lineage>
</organism>
<keyword evidence="2 3" id="KW-0808">Transferase</keyword>
<gene>
    <name evidence="6" type="ORF">OEZ85_003293</name>
</gene>
<feature type="domain" description="Beta-ketoacyl-[acyl-carrier-protein] synthase III C-terminal" evidence="5">
    <location>
        <begin position="307"/>
        <end position="386"/>
    </location>
</feature>
<dbReference type="Pfam" id="PF08541">
    <property type="entry name" value="ACP_syn_III_C"/>
    <property type="match status" value="1"/>
</dbReference>
<protein>
    <recommendedName>
        <fullName evidence="3">3-ketoacyl-CoA synthase</fullName>
        <ecNumber evidence="3">2.3.1.-</ecNumber>
    </recommendedName>
</protein>
<name>A0ABY8U0S1_TETOB</name>
<evidence type="ECO:0000256" key="1">
    <source>
        <dbReference type="ARBA" id="ARBA00005531"/>
    </source>
</evidence>
<dbReference type="Gene3D" id="3.40.47.10">
    <property type="match status" value="1"/>
</dbReference>
<dbReference type="Pfam" id="PF08392">
    <property type="entry name" value="FAE1_CUT1_RppA"/>
    <property type="match status" value="1"/>
</dbReference>
<dbReference type="Proteomes" id="UP001244341">
    <property type="component" value="Chromosome 5b"/>
</dbReference>
<dbReference type="InterPro" id="IPR012392">
    <property type="entry name" value="3-ktacl-CoA_syn"/>
</dbReference>
<dbReference type="InterPro" id="IPR016039">
    <property type="entry name" value="Thiolase-like"/>
</dbReference>
<dbReference type="PIRSF" id="PIRSF036417">
    <property type="entry name" value="3-ktacl-CoA_syn"/>
    <property type="match status" value="1"/>
</dbReference>
<feature type="domain" description="FAE" evidence="4">
    <location>
        <begin position="3"/>
        <end position="288"/>
    </location>
</feature>
<evidence type="ECO:0000313" key="7">
    <source>
        <dbReference type="Proteomes" id="UP001244341"/>
    </source>
</evidence>
<dbReference type="SUPFAM" id="SSF53901">
    <property type="entry name" value="Thiolase-like"/>
    <property type="match status" value="2"/>
</dbReference>
<comment type="similarity">
    <text evidence="1 3">Belongs to the thiolase-like superfamily. Chalcone/stilbene synthases family.</text>
</comment>
<dbReference type="InterPro" id="IPR013747">
    <property type="entry name" value="ACP_syn_III_C"/>
</dbReference>
<proteinExistence type="inferred from homology"/>
<evidence type="ECO:0000259" key="4">
    <source>
        <dbReference type="Pfam" id="PF08392"/>
    </source>
</evidence>
<evidence type="ECO:0000313" key="6">
    <source>
        <dbReference type="EMBL" id="WIA14810.1"/>
    </source>
</evidence>
<evidence type="ECO:0000256" key="3">
    <source>
        <dbReference type="PIRNR" id="PIRNR036417"/>
    </source>
</evidence>
<evidence type="ECO:0000256" key="2">
    <source>
        <dbReference type="ARBA" id="ARBA00022679"/>
    </source>
</evidence>
<dbReference type="InterPro" id="IPR013601">
    <property type="entry name" value="FAE1_typ3_polyketide_synth"/>
</dbReference>
<reference evidence="6 7" key="1">
    <citation type="submission" date="2023-05" db="EMBL/GenBank/DDBJ databases">
        <title>A 100% complete, gapless, phased diploid assembly of the Scenedesmus obliquus UTEX 3031 genome.</title>
        <authorList>
            <person name="Biondi T.C."/>
            <person name="Hanschen E.R."/>
            <person name="Kwon T."/>
            <person name="Eng W."/>
            <person name="Kruse C.P.S."/>
            <person name="Koehler S.I."/>
            <person name="Kunde Y."/>
            <person name="Gleasner C.D."/>
            <person name="You Mak K.T."/>
            <person name="Polle J."/>
            <person name="Hovde B.T."/>
            <person name="Starkenburg S.R."/>
        </authorList>
    </citation>
    <scope>NUCLEOTIDE SEQUENCE [LARGE SCALE GENOMIC DNA]</scope>
    <source>
        <strain evidence="6 7">DOE0152z</strain>
    </source>
</reference>
<keyword evidence="7" id="KW-1185">Reference proteome</keyword>
<dbReference type="CDD" id="cd00831">
    <property type="entry name" value="CHS_like"/>
    <property type="match status" value="1"/>
</dbReference>